<dbReference type="HOGENOM" id="CLU_3319894_0_0_1"/>
<reference evidence="1 3" key="2">
    <citation type="journal article" date="2011" name="PLoS Biol.">
        <title>Modernizing reference genome assemblies.</title>
        <authorList>
            <person name="Church D.M."/>
            <person name="Schneider V.A."/>
            <person name="Graves T."/>
            <person name="Auger K."/>
            <person name="Cunningham F."/>
            <person name="Bouk N."/>
            <person name="Chen H.C."/>
            <person name="Agarwala R."/>
            <person name="McLaren W.M."/>
            <person name="Ritchie G.R."/>
            <person name="Albracht D."/>
            <person name="Kremitzki M."/>
            <person name="Rock S."/>
            <person name="Kotkiewicz H."/>
            <person name="Kremitzki C."/>
            <person name="Wollam A."/>
            <person name="Trani L."/>
            <person name="Fulton L."/>
            <person name="Fulton R."/>
            <person name="Matthews L."/>
            <person name="Whitehead S."/>
            <person name="Chow W."/>
            <person name="Torrance J."/>
            <person name="Dunn M."/>
            <person name="Harden G."/>
            <person name="Threadgold G."/>
            <person name="Wood J."/>
            <person name="Collins J."/>
            <person name="Heath P."/>
            <person name="Griffiths G."/>
            <person name="Pelan S."/>
            <person name="Grafham D."/>
            <person name="Eichler E.E."/>
            <person name="Weinstock G."/>
            <person name="Mardis E.R."/>
            <person name="Wilson R.K."/>
            <person name="Howe K."/>
            <person name="Flicek P."/>
            <person name="Hubbard T."/>
        </authorList>
    </citation>
    <scope>NUCLEOTIDE SEQUENCE [LARGE SCALE GENOMIC DNA]</scope>
    <source>
        <strain evidence="1 3">C57BL/6J</strain>
    </source>
</reference>
<dbReference type="AlphaFoldDB" id="D6RFQ6"/>
<proteinExistence type="predicted"/>
<dbReference type="AGR" id="MGI:1914722"/>
<keyword evidence="3" id="KW-1185">Reference proteome</keyword>
<reference evidence="1" key="3">
    <citation type="submission" date="2025-08" db="UniProtKB">
        <authorList>
            <consortium name="Ensembl"/>
        </authorList>
    </citation>
    <scope>IDENTIFICATION</scope>
    <source>
        <strain evidence="1">C57BL/6J</strain>
    </source>
</reference>
<dbReference type="VEuPathDB" id="HostDB:ENSMUSG00000027601"/>
<protein>
    <submittedName>
        <fullName evidence="1">Mitochondrial fission regulator 1</fullName>
    </submittedName>
</protein>
<gene>
    <name evidence="1 2" type="primary">Mtfr1</name>
</gene>
<reference evidence="1" key="4">
    <citation type="submission" date="2025-09" db="UniProtKB">
        <authorList>
            <consortium name="Ensembl"/>
        </authorList>
    </citation>
    <scope>IDENTIFICATION</scope>
    <source>
        <strain evidence="1">C57BL/6J</strain>
    </source>
</reference>
<accession>D6RFQ6</accession>
<evidence type="ECO:0000313" key="1">
    <source>
        <dbReference type="Ensembl" id="ENSMUSP00000115983.2"/>
    </source>
</evidence>
<dbReference type="ExpressionAtlas" id="D6RFQ6">
    <property type="expression patterns" value="baseline and differential"/>
</dbReference>
<dbReference type="MGI" id="MGI:1914722">
    <property type="gene designation" value="Mtfr1"/>
</dbReference>
<name>D6RFQ6_MOUSE</name>
<sequence>MLGWIKCLMRMWFQRVGVSMQSTRLSLNSEIHLPLPLKC</sequence>
<evidence type="ECO:0000313" key="2">
    <source>
        <dbReference type="MGI" id="MGI:1914722"/>
    </source>
</evidence>
<dbReference type="GeneTree" id="ENSGT00950000183215"/>
<dbReference type="Bgee" id="ENSMUSG00000027601">
    <property type="expression patterns" value="Expressed in spermatid and 250 other cell types or tissues"/>
</dbReference>
<dbReference type="Antibodypedia" id="11925">
    <property type="antibodies" value="119 antibodies from 23 providers"/>
</dbReference>
<dbReference type="Proteomes" id="UP000000589">
    <property type="component" value="Chromosome 3"/>
</dbReference>
<reference evidence="1 3" key="1">
    <citation type="journal article" date="2009" name="PLoS Biol.">
        <title>Lineage-specific biology revealed by a finished genome assembly of the mouse.</title>
        <authorList>
            <consortium name="Mouse Genome Sequencing Consortium"/>
            <person name="Church D.M."/>
            <person name="Goodstadt L."/>
            <person name="Hillier L.W."/>
            <person name="Zody M.C."/>
            <person name="Goldstein S."/>
            <person name="She X."/>
            <person name="Bult C.J."/>
            <person name="Agarwala R."/>
            <person name="Cherry J.L."/>
            <person name="DiCuccio M."/>
            <person name="Hlavina W."/>
            <person name="Kapustin Y."/>
            <person name="Meric P."/>
            <person name="Maglott D."/>
            <person name="Birtle Z."/>
            <person name="Marques A.C."/>
            <person name="Graves T."/>
            <person name="Zhou S."/>
            <person name="Teague B."/>
            <person name="Potamousis K."/>
            <person name="Churas C."/>
            <person name="Place M."/>
            <person name="Herschleb J."/>
            <person name="Runnheim R."/>
            <person name="Forrest D."/>
            <person name="Amos-Landgraf J."/>
            <person name="Schwartz D.C."/>
            <person name="Cheng Z."/>
            <person name="Lindblad-Toh K."/>
            <person name="Eichler E.E."/>
            <person name="Ponting C.P."/>
        </authorList>
    </citation>
    <scope>NUCLEOTIDE SEQUENCE [LARGE SCALE GENOMIC DNA]</scope>
    <source>
        <strain evidence="1 3">C57BL/6J</strain>
    </source>
</reference>
<dbReference type="Ensembl" id="ENSMUST00000138777.8">
    <property type="protein sequence ID" value="ENSMUSP00000115983.2"/>
    <property type="gene ID" value="ENSMUSG00000027601.14"/>
</dbReference>
<organism evidence="1 3">
    <name type="scientific">Mus musculus</name>
    <name type="common">Mouse</name>
    <dbReference type="NCBI Taxonomy" id="10090"/>
    <lineage>
        <taxon>Eukaryota</taxon>
        <taxon>Metazoa</taxon>
        <taxon>Chordata</taxon>
        <taxon>Craniata</taxon>
        <taxon>Vertebrata</taxon>
        <taxon>Euteleostomi</taxon>
        <taxon>Mammalia</taxon>
        <taxon>Eutheria</taxon>
        <taxon>Euarchontoglires</taxon>
        <taxon>Glires</taxon>
        <taxon>Rodentia</taxon>
        <taxon>Myomorpha</taxon>
        <taxon>Muroidea</taxon>
        <taxon>Muridae</taxon>
        <taxon>Murinae</taxon>
        <taxon>Mus</taxon>
        <taxon>Mus</taxon>
    </lineage>
</organism>
<evidence type="ECO:0000313" key="3">
    <source>
        <dbReference type="Proteomes" id="UP000000589"/>
    </source>
</evidence>